<keyword evidence="2" id="KW-0472">Membrane</keyword>
<keyword evidence="4" id="KW-1185">Reference proteome</keyword>
<reference evidence="4" key="1">
    <citation type="journal article" date="2014" name="Proc. Natl. Acad. Sci. U.S.A.">
        <title>Extensive sampling of basidiomycete genomes demonstrates inadequacy of the white-rot/brown-rot paradigm for wood decay fungi.</title>
        <authorList>
            <person name="Riley R."/>
            <person name="Salamov A.A."/>
            <person name="Brown D.W."/>
            <person name="Nagy L.G."/>
            <person name="Floudas D."/>
            <person name="Held B.W."/>
            <person name="Levasseur A."/>
            <person name="Lombard V."/>
            <person name="Morin E."/>
            <person name="Otillar R."/>
            <person name="Lindquist E.A."/>
            <person name="Sun H."/>
            <person name="LaButti K.M."/>
            <person name="Schmutz J."/>
            <person name="Jabbour D."/>
            <person name="Luo H."/>
            <person name="Baker S.E."/>
            <person name="Pisabarro A.G."/>
            <person name="Walton J.D."/>
            <person name="Blanchette R.A."/>
            <person name="Henrissat B."/>
            <person name="Martin F."/>
            <person name="Cullen D."/>
            <person name="Hibbett D.S."/>
            <person name="Grigoriev I.V."/>
        </authorList>
    </citation>
    <scope>NUCLEOTIDE SEQUENCE [LARGE SCALE GENOMIC DNA]</scope>
    <source>
        <strain evidence="4">FD-172 SS1</strain>
    </source>
</reference>
<evidence type="ECO:0000313" key="4">
    <source>
        <dbReference type="Proteomes" id="UP000027195"/>
    </source>
</evidence>
<proteinExistence type="predicted"/>
<feature type="region of interest" description="Disordered" evidence="1">
    <location>
        <begin position="1"/>
        <end position="33"/>
    </location>
</feature>
<dbReference type="EMBL" id="KL198027">
    <property type="protein sequence ID" value="KDQ16466.1"/>
    <property type="molecule type" value="Genomic_DNA"/>
</dbReference>
<organism evidence="3 4">
    <name type="scientific">Botryobasidium botryosum (strain FD-172 SS1)</name>
    <dbReference type="NCBI Taxonomy" id="930990"/>
    <lineage>
        <taxon>Eukaryota</taxon>
        <taxon>Fungi</taxon>
        <taxon>Dikarya</taxon>
        <taxon>Basidiomycota</taxon>
        <taxon>Agaricomycotina</taxon>
        <taxon>Agaricomycetes</taxon>
        <taxon>Cantharellales</taxon>
        <taxon>Botryobasidiaceae</taxon>
        <taxon>Botryobasidium</taxon>
    </lineage>
</organism>
<evidence type="ECO:0000256" key="2">
    <source>
        <dbReference type="SAM" id="Phobius"/>
    </source>
</evidence>
<gene>
    <name evidence="3" type="ORF">BOTBODRAFT_43425</name>
</gene>
<protein>
    <submittedName>
        <fullName evidence="3">Uncharacterized protein</fullName>
    </submittedName>
</protein>
<keyword evidence="2" id="KW-1133">Transmembrane helix</keyword>
<accession>A0A067MY60</accession>
<sequence>MASRGAAWQAESAKRREGMPHGQQRVPEGERRGAAWLAKGARRRERGAAWLARGDAIVIMATASSAAWQAVYVIVKVMPHGQQKLRDGAYKCRRLVSNSF</sequence>
<feature type="transmembrane region" description="Helical" evidence="2">
    <location>
        <begin position="56"/>
        <end position="75"/>
    </location>
</feature>
<dbReference type="InParanoid" id="A0A067MY60"/>
<evidence type="ECO:0000313" key="3">
    <source>
        <dbReference type="EMBL" id="KDQ16466.1"/>
    </source>
</evidence>
<evidence type="ECO:0000256" key="1">
    <source>
        <dbReference type="SAM" id="MobiDB-lite"/>
    </source>
</evidence>
<name>A0A067MY60_BOTB1</name>
<dbReference type="AlphaFoldDB" id="A0A067MY60"/>
<keyword evidence="2" id="KW-0812">Transmembrane</keyword>
<dbReference type="HOGENOM" id="CLU_2305607_0_0_1"/>
<dbReference type="Proteomes" id="UP000027195">
    <property type="component" value="Unassembled WGS sequence"/>
</dbReference>